<dbReference type="PIRSF" id="PIRSF029730">
    <property type="entry name" value="UCP029730"/>
    <property type="match status" value="1"/>
</dbReference>
<evidence type="ECO:0000313" key="1">
    <source>
        <dbReference type="EMBL" id="MEJ8573819.1"/>
    </source>
</evidence>
<dbReference type="Pfam" id="PF05013">
    <property type="entry name" value="FGase"/>
    <property type="match status" value="1"/>
</dbReference>
<dbReference type="Proteomes" id="UP001378188">
    <property type="component" value="Unassembled WGS sequence"/>
</dbReference>
<dbReference type="SUPFAM" id="SSF53187">
    <property type="entry name" value="Zn-dependent exopeptidases"/>
    <property type="match status" value="1"/>
</dbReference>
<dbReference type="Gene3D" id="3.40.630.40">
    <property type="entry name" value="Zn-dependent exopeptidases"/>
    <property type="match status" value="1"/>
</dbReference>
<accession>A0AAW9RWN6</accession>
<dbReference type="EMBL" id="JAZHOF010000009">
    <property type="protein sequence ID" value="MEJ8573819.1"/>
    <property type="molecule type" value="Genomic_DNA"/>
</dbReference>
<dbReference type="InterPro" id="IPR011227">
    <property type="entry name" value="UCP029730"/>
</dbReference>
<name>A0AAW9RWN6_9HYPH</name>
<gene>
    <name evidence="1" type="ORF">V3328_20185</name>
</gene>
<keyword evidence="2" id="KW-1185">Reference proteome</keyword>
<dbReference type="InterPro" id="IPR007709">
    <property type="entry name" value="N-FG_amidohydro"/>
</dbReference>
<protein>
    <submittedName>
        <fullName evidence="1">N-formylglutamate amidohydrolase</fullName>
    </submittedName>
</protein>
<comment type="caution">
    <text evidence="1">The sequence shown here is derived from an EMBL/GenBank/DDBJ whole genome shotgun (WGS) entry which is preliminary data.</text>
</comment>
<sequence>MMTLAERQPAAGAAHESIDEFVPFESIPGSVETGWLILCDHASNALPAEYGDLGLPPEEFERHIAYDIGAAAVTRRLARQLGAPAVMSRFSRLLIDPNRGADDPTLLMRLSDGAVVPGNARADEAEKARRLQRYHEPYHGAVEAAIDTAIAAGHPPALVSIHSFTPLWRGIRRPWEIGMLWDTDPRLAVPMIEMFRADPLLTVGDNEPYSGRLKGDTMYRHGTLRGLAHSLVELRQDLIADEPGQAEWAGRLADVLGALAGIEGRNEIRHYGSAGTGQP</sequence>
<reference evidence="1 2" key="1">
    <citation type="submission" date="2024-02" db="EMBL/GenBank/DDBJ databases">
        <title>Genome analysis and characterization of Microbaculum marinisediminis sp. nov., isolated from marine sediment.</title>
        <authorList>
            <person name="Du Z.-J."/>
            <person name="Ye Y.-Q."/>
            <person name="Zhang Z.-R."/>
            <person name="Yuan S.-M."/>
            <person name="Zhang X.-Y."/>
        </authorList>
    </citation>
    <scope>NUCLEOTIDE SEQUENCE [LARGE SCALE GENOMIC DNA]</scope>
    <source>
        <strain evidence="1 2">SDUM1044001</strain>
    </source>
</reference>
<dbReference type="AlphaFoldDB" id="A0AAW9RWN6"/>
<proteinExistence type="predicted"/>
<organism evidence="1 2">
    <name type="scientific">Microbaculum marinum</name>
    <dbReference type="NCBI Taxonomy" id="1764581"/>
    <lineage>
        <taxon>Bacteria</taxon>
        <taxon>Pseudomonadati</taxon>
        <taxon>Pseudomonadota</taxon>
        <taxon>Alphaproteobacteria</taxon>
        <taxon>Hyphomicrobiales</taxon>
        <taxon>Tepidamorphaceae</taxon>
        <taxon>Microbaculum</taxon>
    </lineage>
</organism>
<evidence type="ECO:0000313" key="2">
    <source>
        <dbReference type="Proteomes" id="UP001378188"/>
    </source>
</evidence>